<comment type="caution">
    <text evidence="6">The sequence shown here is derived from an EMBL/GenBank/DDBJ whole genome shotgun (WGS) entry which is preliminary data.</text>
</comment>
<dbReference type="PANTHER" id="PTHR47763">
    <property type="entry name" value="ALPHA-PROTEIN KINASE VWKA"/>
    <property type="match status" value="1"/>
</dbReference>
<dbReference type="InterPro" id="IPR002035">
    <property type="entry name" value="VWF_A"/>
</dbReference>
<evidence type="ECO:0000256" key="3">
    <source>
        <dbReference type="ARBA" id="ARBA00022729"/>
    </source>
</evidence>
<dbReference type="PROSITE" id="PS51257">
    <property type="entry name" value="PROKAR_LIPOPROTEIN"/>
    <property type="match status" value="1"/>
</dbReference>
<dbReference type="InterPro" id="IPR036465">
    <property type="entry name" value="vWFA_dom_sf"/>
</dbReference>
<keyword evidence="3" id="KW-0732">Signal</keyword>
<evidence type="ECO:0000313" key="7">
    <source>
        <dbReference type="Proteomes" id="UP001528411"/>
    </source>
</evidence>
<name>A0ABT5FJN0_9GAMM</name>
<dbReference type="RefSeq" id="WP_272182395.1">
    <property type="nucleotide sequence ID" value="NZ_JAQOMS010000002.1"/>
</dbReference>
<dbReference type="EMBL" id="JAQOMS010000002">
    <property type="protein sequence ID" value="MDC2891398.1"/>
    <property type="molecule type" value="Genomic_DNA"/>
</dbReference>
<sequence length="427" mass="46246">MNKITTMCFVLALLGGCGEVVTESADSDTEIVTETPVADGTDKTSVDSDALWSGEVSPSTGTETEIQAGTLTSGDYDDLLNPALYSDYITSILQGSEEFSEFPTFDITNAIKLSVVDMDDKPFGGATISIQSSDTGYSLSTPSAGWVHLYPALDSLSDTVDITVTYDTYSVSKTIKISELGDQRTVDFKIEDFANSPSMLDLMVVIDTTGSMGDELAYLKVELASILNELSVSLGGIDLNLGLVMYRDDGDLYVTRVFDLSSDVDQILDDLSEQNYDGGGDYPEAMERGIGEALQQQWRGQATKMMLLVADAPPHDEALITTWELGQQAREQQIHIIPIAASGVALKAEFVMRGLAALTHSRYIFLTDDSGVGGTHEEPTADCYVVTRLDSNIRRVILDLFTGARTEPTENEIVRTKGNYQNGICGE</sequence>
<evidence type="ECO:0000256" key="1">
    <source>
        <dbReference type="ARBA" id="ARBA00004613"/>
    </source>
</evidence>
<reference evidence="6 7" key="1">
    <citation type="submission" date="2023-01" db="EMBL/GenBank/DDBJ databases">
        <title>Psychrosphaera sp. nov., isolated from marine algae.</title>
        <authorList>
            <person name="Bayburt H."/>
            <person name="Choi B.J."/>
            <person name="Kim J.M."/>
            <person name="Choi D.G."/>
            <person name="Jeon C.O."/>
        </authorList>
    </citation>
    <scope>NUCLEOTIDE SEQUENCE [LARGE SCALE GENOMIC DNA]</scope>
    <source>
        <strain evidence="6 7">G1-22</strain>
    </source>
</reference>
<proteinExistence type="predicted"/>
<dbReference type="PROSITE" id="PS50234">
    <property type="entry name" value="VWFA"/>
    <property type="match status" value="1"/>
</dbReference>
<evidence type="ECO:0000256" key="4">
    <source>
        <dbReference type="SAM" id="MobiDB-lite"/>
    </source>
</evidence>
<organism evidence="6 7">
    <name type="scientific">Psychrosphaera algicola</name>
    <dbReference type="NCBI Taxonomy" id="3023714"/>
    <lineage>
        <taxon>Bacteria</taxon>
        <taxon>Pseudomonadati</taxon>
        <taxon>Pseudomonadota</taxon>
        <taxon>Gammaproteobacteria</taxon>
        <taxon>Alteromonadales</taxon>
        <taxon>Pseudoalteromonadaceae</taxon>
        <taxon>Psychrosphaera</taxon>
    </lineage>
</organism>
<feature type="region of interest" description="Disordered" evidence="4">
    <location>
        <begin position="36"/>
        <end position="62"/>
    </location>
</feature>
<evidence type="ECO:0000256" key="2">
    <source>
        <dbReference type="ARBA" id="ARBA00022525"/>
    </source>
</evidence>
<dbReference type="CDD" id="cd00198">
    <property type="entry name" value="vWFA"/>
    <property type="match status" value="1"/>
</dbReference>
<comment type="subcellular location">
    <subcellularLocation>
        <location evidence="1">Secreted</location>
    </subcellularLocation>
</comment>
<gene>
    <name evidence="6" type="ORF">PN838_25010</name>
</gene>
<keyword evidence="7" id="KW-1185">Reference proteome</keyword>
<protein>
    <submittedName>
        <fullName evidence="6">VWA domain-containing protein</fullName>
    </submittedName>
</protein>
<accession>A0ABT5FJN0</accession>
<dbReference type="InterPro" id="IPR056861">
    <property type="entry name" value="HMCN1-like_VWA"/>
</dbReference>
<evidence type="ECO:0000313" key="6">
    <source>
        <dbReference type="EMBL" id="MDC2891398.1"/>
    </source>
</evidence>
<evidence type="ECO:0000259" key="5">
    <source>
        <dbReference type="PROSITE" id="PS50234"/>
    </source>
</evidence>
<dbReference type="SUPFAM" id="SSF53300">
    <property type="entry name" value="vWA-like"/>
    <property type="match status" value="1"/>
</dbReference>
<dbReference type="SMART" id="SM00327">
    <property type="entry name" value="VWA"/>
    <property type="match status" value="1"/>
</dbReference>
<dbReference type="Proteomes" id="UP001528411">
    <property type="component" value="Unassembled WGS sequence"/>
</dbReference>
<dbReference type="Pfam" id="PF25106">
    <property type="entry name" value="VWA_4"/>
    <property type="match status" value="1"/>
</dbReference>
<keyword evidence="2" id="KW-0964">Secreted</keyword>
<dbReference type="InterPro" id="IPR052969">
    <property type="entry name" value="Thr-specific_kinase-like"/>
</dbReference>
<dbReference type="Gene3D" id="3.40.50.410">
    <property type="entry name" value="von Willebrand factor, type A domain"/>
    <property type="match status" value="1"/>
</dbReference>
<dbReference type="PANTHER" id="PTHR47763:SF1">
    <property type="entry name" value="DUF659 DOMAIN-CONTAINING PROTEIN"/>
    <property type="match status" value="1"/>
</dbReference>
<feature type="domain" description="VWFA" evidence="5">
    <location>
        <begin position="201"/>
        <end position="389"/>
    </location>
</feature>